<evidence type="ECO:0008006" key="3">
    <source>
        <dbReference type="Google" id="ProtNLM"/>
    </source>
</evidence>
<evidence type="ECO:0000313" key="2">
    <source>
        <dbReference type="Proteomes" id="UP000029917"/>
    </source>
</evidence>
<reference evidence="1 2" key="2">
    <citation type="submission" date="2014-10" db="EMBL/GenBank/DDBJ databases">
        <title>Paracoccus sanguinis sp. nov., isolated from clinical specimens of New York State patients.</title>
        <authorList>
            <person name="Mingle L.A."/>
            <person name="Cole J.A."/>
            <person name="Lapierre P."/>
            <person name="Musser K.A."/>
        </authorList>
    </citation>
    <scope>NUCLEOTIDE SEQUENCE [LARGE SCALE GENOMIC DNA]</scope>
    <source>
        <strain evidence="1 2">HAMBI 3106</strain>
    </source>
</reference>
<protein>
    <recommendedName>
        <fullName evidence="3">Alpha 1,4-glycosyltransferase domain-containing protein</fullName>
    </recommendedName>
</protein>
<sequence>MAARRPRRERHLRPVASLWIGDRLRWIDRLALTALRHHGHEVTLYHAGPAPAGVPDGIRLESADRIIPVDALLGRFSPALVSDVFRFALMRDTETIWVDTDAVALVPLEPDADGYLVGAEEDGVWLNCAVLRLPADSPGLAILNRACTTPDEVPAWMPADRRGAMRKVAPEDTLREACRVMPNLLGPRGLTYALDQTGEDARALPSVALNPLPWWHAAVAFNPHGGTDGWVTPQTQVVHLYASRIPPPLLRRPAPAGSLLARLAERFGLSGAPTRS</sequence>
<dbReference type="EMBL" id="JRKS01000063">
    <property type="protein sequence ID" value="KGJ02701.1"/>
    <property type="molecule type" value="Genomic_DNA"/>
</dbReference>
<organism evidence="1 2">
    <name type="scientific">Paracoccus sphaerophysae</name>
    <dbReference type="NCBI Taxonomy" id="690417"/>
    <lineage>
        <taxon>Bacteria</taxon>
        <taxon>Pseudomonadati</taxon>
        <taxon>Pseudomonadota</taxon>
        <taxon>Alphaproteobacteria</taxon>
        <taxon>Rhodobacterales</taxon>
        <taxon>Paracoccaceae</taxon>
        <taxon>Paracoccus</taxon>
    </lineage>
</organism>
<dbReference type="RefSeq" id="WP_036721294.1">
    <property type="nucleotide sequence ID" value="NZ_JRKS01000063.1"/>
</dbReference>
<keyword evidence="2" id="KW-1185">Reference proteome</keyword>
<dbReference type="Proteomes" id="UP000029917">
    <property type="component" value="Unassembled WGS sequence"/>
</dbReference>
<dbReference type="STRING" id="690417.IC63_14285"/>
<evidence type="ECO:0000313" key="1">
    <source>
        <dbReference type="EMBL" id="KGJ02701.1"/>
    </source>
</evidence>
<dbReference type="AlphaFoldDB" id="A0A099EXI1"/>
<name>A0A099EXI1_9RHOB</name>
<proteinExistence type="predicted"/>
<accession>A0A099EXI1</accession>
<dbReference type="OrthoDB" id="5354021at2"/>
<reference evidence="1 2" key="1">
    <citation type="submission" date="2014-09" db="EMBL/GenBank/DDBJ databases">
        <authorList>
            <person name="McGinnis J.M."/>
            <person name="Wolfgang W.J."/>
        </authorList>
    </citation>
    <scope>NUCLEOTIDE SEQUENCE [LARGE SCALE GENOMIC DNA]</scope>
    <source>
        <strain evidence="1 2">HAMBI 3106</strain>
    </source>
</reference>
<gene>
    <name evidence="1" type="ORF">IC63_14285</name>
</gene>
<comment type="caution">
    <text evidence="1">The sequence shown here is derived from an EMBL/GenBank/DDBJ whole genome shotgun (WGS) entry which is preliminary data.</text>
</comment>